<dbReference type="EMBL" id="CH474150">
    <property type="protein sequence ID" value="EDL84770.1"/>
    <property type="molecule type" value="Genomic_DNA"/>
</dbReference>
<reference evidence="9 10" key="1">
    <citation type="submission" date="2005-07" db="EMBL/GenBank/DDBJ databases">
        <authorList>
            <person name="Mural R.J."/>
            <person name="Li P.W."/>
            <person name="Adams M.D."/>
            <person name="Amanatides P.G."/>
            <person name="Baden-Tillson H."/>
            <person name="Barnstead M."/>
            <person name="Chin S.H."/>
            <person name="Dew I."/>
            <person name="Evans C.A."/>
            <person name="Ferriera S."/>
            <person name="Flanigan M."/>
            <person name="Fosler C."/>
            <person name="Glodek A."/>
            <person name="Gu Z."/>
            <person name="Holt R.A."/>
            <person name="Jennings D."/>
            <person name="Kraft C.L."/>
            <person name="Lu F."/>
            <person name="Nguyen T."/>
            <person name="Nusskern D.R."/>
            <person name="Pfannkoch C.M."/>
            <person name="Sitter C."/>
            <person name="Sutton G.G."/>
            <person name="Venter J.C."/>
            <person name="Wang Z."/>
            <person name="Woodage T."/>
            <person name="Zheng X.H."/>
            <person name="Zhong F."/>
        </authorList>
    </citation>
    <scope>NUCLEOTIDE SEQUENCE [LARGE SCALE GENOMIC DNA]</scope>
    <source>
        <strain>BN</strain>
        <strain evidence="10">Sprague-Dawley</strain>
    </source>
</reference>
<dbReference type="InterPro" id="IPR013106">
    <property type="entry name" value="Ig_V-set"/>
</dbReference>
<keyword evidence="1 7" id="KW-0732">Signal</keyword>
<evidence type="ECO:0000259" key="8">
    <source>
        <dbReference type="PROSITE" id="PS50835"/>
    </source>
</evidence>
<keyword evidence="2" id="KW-0391">Immunity</keyword>
<evidence type="ECO:0000256" key="3">
    <source>
        <dbReference type="ARBA" id="ARBA00023130"/>
    </source>
</evidence>
<dbReference type="InterPro" id="IPR036179">
    <property type="entry name" value="Ig-like_dom_sf"/>
</dbReference>
<feature type="chain" id="PRO_5039949895" evidence="7">
    <location>
        <begin position="23"/>
        <end position="113"/>
    </location>
</feature>
<evidence type="ECO:0000313" key="10">
    <source>
        <dbReference type="Proteomes" id="UP000234681"/>
    </source>
</evidence>
<name>A6KUA3_RAT</name>
<evidence type="ECO:0000256" key="2">
    <source>
        <dbReference type="ARBA" id="ARBA00022859"/>
    </source>
</evidence>
<dbReference type="Gene3D" id="2.60.40.10">
    <property type="entry name" value="Immunoglobulins"/>
    <property type="match status" value="1"/>
</dbReference>
<feature type="domain" description="Ig-like" evidence="8">
    <location>
        <begin position="23"/>
        <end position="113"/>
    </location>
</feature>
<dbReference type="Pfam" id="PF07686">
    <property type="entry name" value="V-set"/>
    <property type="match status" value="1"/>
</dbReference>
<dbReference type="InterPro" id="IPR013783">
    <property type="entry name" value="Ig-like_fold"/>
</dbReference>
<keyword evidence="4" id="KW-0675">Receptor</keyword>
<keyword evidence="6" id="KW-1279">T cell receptor</keyword>
<evidence type="ECO:0000256" key="1">
    <source>
        <dbReference type="ARBA" id="ARBA00022729"/>
    </source>
</evidence>
<gene>
    <name evidence="9" type="ORF">rCG_64189</name>
</gene>
<keyword evidence="5" id="KW-0393">Immunoglobulin domain</keyword>
<dbReference type="SMART" id="SM00406">
    <property type="entry name" value="IGv"/>
    <property type="match status" value="1"/>
</dbReference>
<dbReference type="SUPFAM" id="SSF48726">
    <property type="entry name" value="Immunoglobulin"/>
    <property type="match status" value="1"/>
</dbReference>
<dbReference type="GO" id="GO:0042101">
    <property type="term" value="C:T cell receptor complex"/>
    <property type="evidence" value="ECO:0007669"/>
    <property type="project" value="UniProtKB-KW"/>
</dbReference>
<evidence type="ECO:0000256" key="5">
    <source>
        <dbReference type="ARBA" id="ARBA00023319"/>
    </source>
</evidence>
<evidence type="ECO:0000313" key="9">
    <source>
        <dbReference type="EMBL" id="EDL84770.1"/>
    </source>
</evidence>
<dbReference type="PROSITE" id="PS50835">
    <property type="entry name" value="IG_LIKE"/>
    <property type="match status" value="1"/>
</dbReference>
<feature type="non-terminal residue" evidence="9">
    <location>
        <position position="113"/>
    </location>
</feature>
<dbReference type="AlphaFoldDB" id="A6KUA3"/>
<evidence type="ECO:0000256" key="7">
    <source>
        <dbReference type="SAM" id="SignalP"/>
    </source>
</evidence>
<accession>A6KUA3</accession>
<organism evidence="9 10">
    <name type="scientific">Rattus norvegicus</name>
    <name type="common">Rat</name>
    <dbReference type="NCBI Taxonomy" id="10116"/>
    <lineage>
        <taxon>Eukaryota</taxon>
        <taxon>Metazoa</taxon>
        <taxon>Chordata</taxon>
        <taxon>Craniata</taxon>
        <taxon>Vertebrata</taxon>
        <taxon>Euteleostomi</taxon>
        <taxon>Mammalia</taxon>
        <taxon>Eutheria</taxon>
        <taxon>Euarchontoglires</taxon>
        <taxon>Glires</taxon>
        <taxon>Rodentia</taxon>
        <taxon>Myomorpha</taxon>
        <taxon>Muroidea</taxon>
        <taxon>Muridae</taxon>
        <taxon>Murinae</taxon>
        <taxon>Rattus</taxon>
    </lineage>
</organism>
<keyword evidence="3" id="KW-1064">Adaptive immunity</keyword>
<sequence length="113" mass="12970">MKASIHTVFLFLWLWMNWESHGEKVEQVLSTLSVVEGDTAVINCTYTDSASSYFPWYKQEAGKDLHFVIDIHSNVDRKETQKFTVLMDKKAKKFSLHITATQAEDSAIYFCAA</sequence>
<dbReference type="Proteomes" id="UP000234681">
    <property type="component" value="Chromosome 15"/>
</dbReference>
<dbReference type="InterPro" id="IPR007110">
    <property type="entry name" value="Ig-like_dom"/>
</dbReference>
<evidence type="ECO:0000256" key="6">
    <source>
        <dbReference type="ARBA" id="ARBA00043266"/>
    </source>
</evidence>
<proteinExistence type="predicted"/>
<protein>
    <submittedName>
        <fullName evidence="9">RCG64189</fullName>
    </submittedName>
</protein>
<feature type="signal peptide" evidence="7">
    <location>
        <begin position="1"/>
        <end position="22"/>
    </location>
</feature>
<dbReference type="InterPro" id="IPR051006">
    <property type="entry name" value="TCR_variable_domain"/>
</dbReference>
<dbReference type="PANTHER" id="PTHR19343">
    <property type="entry name" value="T CELL RECEPTOR ALPHA VARIABLE 1-2"/>
    <property type="match status" value="1"/>
</dbReference>
<dbReference type="GO" id="GO:0002250">
    <property type="term" value="P:adaptive immune response"/>
    <property type="evidence" value="ECO:0007669"/>
    <property type="project" value="UniProtKB-KW"/>
</dbReference>
<dbReference type="PANTHER" id="PTHR19343:SF14">
    <property type="entry name" value="IG-LIKE DOMAIN-CONTAINING PROTEIN-RELATED"/>
    <property type="match status" value="1"/>
</dbReference>
<evidence type="ECO:0000256" key="4">
    <source>
        <dbReference type="ARBA" id="ARBA00023170"/>
    </source>
</evidence>